<comment type="caution">
    <text evidence="1">The sequence shown here is derived from an EMBL/GenBank/DDBJ whole genome shotgun (WGS) entry which is preliminary data.</text>
</comment>
<name>A0A3N4VB34_9GAMM</name>
<dbReference type="EMBL" id="RKQN01000002">
    <property type="protein sequence ID" value="RPE79798.1"/>
    <property type="molecule type" value="Genomic_DNA"/>
</dbReference>
<keyword evidence="2" id="KW-1185">Reference proteome</keyword>
<gene>
    <name evidence="1" type="ORF">EDC50_1624</name>
</gene>
<reference evidence="1 2" key="1">
    <citation type="submission" date="2018-11" db="EMBL/GenBank/DDBJ databases">
        <title>Genomic Encyclopedia of Type Strains, Phase IV (KMG-IV): sequencing the most valuable type-strain genomes for metagenomic binning, comparative biology and taxonomic classification.</title>
        <authorList>
            <person name="Goeker M."/>
        </authorList>
    </citation>
    <scope>NUCLEOTIDE SEQUENCE [LARGE SCALE GENOMIC DNA]</scope>
    <source>
        <strain evidence="1 2">DSM 25623</strain>
    </source>
</reference>
<accession>A0A3N4VB34</accession>
<sequence>MREPLSPQRLAEAIGRAFALPGHEADPCPANRARIAAPSLAGGDAAALAREVDFERRRCRP</sequence>
<evidence type="ECO:0000313" key="1">
    <source>
        <dbReference type="EMBL" id="RPE79798.1"/>
    </source>
</evidence>
<proteinExistence type="predicted"/>
<dbReference type="Proteomes" id="UP000269708">
    <property type="component" value="Unassembled WGS sequence"/>
</dbReference>
<organism evidence="1 2">
    <name type="scientific">Vulcaniibacterium tengchongense</name>
    <dbReference type="NCBI Taxonomy" id="1273429"/>
    <lineage>
        <taxon>Bacteria</taxon>
        <taxon>Pseudomonadati</taxon>
        <taxon>Pseudomonadota</taxon>
        <taxon>Gammaproteobacteria</taxon>
        <taxon>Lysobacterales</taxon>
        <taxon>Lysobacteraceae</taxon>
        <taxon>Vulcaniibacterium</taxon>
    </lineage>
</organism>
<evidence type="ECO:0000313" key="2">
    <source>
        <dbReference type="Proteomes" id="UP000269708"/>
    </source>
</evidence>
<dbReference type="AlphaFoldDB" id="A0A3N4VB34"/>
<protein>
    <submittedName>
        <fullName evidence="1">Uncharacterized protein</fullName>
    </submittedName>
</protein>